<protein>
    <submittedName>
        <fullName evidence="1">Uncharacterized protein</fullName>
    </submittedName>
</protein>
<reference evidence="1 2" key="1">
    <citation type="submission" date="2024-06" db="EMBL/GenBank/DDBJ databases">
        <title>Genomic Encyclopedia of Type Strains, Phase IV (KMG-IV): sequencing the most valuable type-strain genomes for metagenomic binning, comparative biology and taxonomic classification.</title>
        <authorList>
            <person name="Goeker M."/>
        </authorList>
    </citation>
    <scope>NUCLEOTIDE SEQUENCE [LARGE SCALE GENOMIC DNA]</scope>
    <source>
        <strain evidence="1 2">DSM 28302</strain>
    </source>
</reference>
<dbReference type="Proteomes" id="UP001549037">
    <property type="component" value="Unassembled WGS sequence"/>
</dbReference>
<comment type="caution">
    <text evidence="1">The sequence shown here is derived from an EMBL/GenBank/DDBJ whole genome shotgun (WGS) entry which is preliminary data.</text>
</comment>
<keyword evidence="2" id="KW-1185">Reference proteome</keyword>
<sequence length="72" mass="8247">MDKLSPRPEKRSANYTWKDLDIYLQGTFSSIRDNNVAIIYPENYAIPYDELLSELKSAGYSVTESGSILEIR</sequence>
<evidence type="ECO:0000313" key="2">
    <source>
        <dbReference type="Proteomes" id="UP001549037"/>
    </source>
</evidence>
<organism evidence="1 2">
    <name type="scientific">Streptococcus porcorum</name>
    <dbReference type="NCBI Taxonomy" id="701526"/>
    <lineage>
        <taxon>Bacteria</taxon>
        <taxon>Bacillati</taxon>
        <taxon>Bacillota</taxon>
        <taxon>Bacilli</taxon>
        <taxon>Lactobacillales</taxon>
        <taxon>Streptococcaceae</taxon>
        <taxon>Streptococcus</taxon>
    </lineage>
</organism>
<gene>
    <name evidence="1" type="ORF">ABID28_001107</name>
</gene>
<dbReference type="RefSeq" id="WP_354368850.1">
    <property type="nucleotide sequence ID" value="NZ_JBEPLN010000016.1"/>
</dbReference>
<proteinExistence type="predicted"/>
<evidence type="ECO:0000313" key="1">
    <source>
        <dbReference type="EMBL" id="MET3634464.1"/>
    </source>
</evidence>
<accession>A0ABV2JFC0</accession>
<dbReference type="EMBL" id="JBEPLN010000016">
    <property type="protein sequence ID" value="MET3634464.1"/>
    <property type="molecule type" value="Genomic_DNA"/>
</dbReference>
<name>A0ABV2JFC0_9STRE</name>